<dbReference type="PROSITE" id="PS50261">
    <property type="entry name" value="G_PROTEIN_RECEP_F2_4"/>
    <property type="match status" value="1"/>
</dbReference>
<evidence type="ECO:0000259" key="17">
    <source>
        <dbReference type="PROSITE" id="PS50221"/>
    </source>
</evidence>
<keyword evidence="5" id="KW-0732">Signal</keyword>
<evidence type="ECO:0000256" key="15">
    <source>
        <dbReference type="SAM" id="Phobius"/>
    </source>
</evidence>
<feature type="transmembrane region" description="Helical" evidence="15">
    <location>
        <begin position="432"/>
        <end position="451"/>
    </location>
</feature>
<dbReference type="SMART" id="SM00179">
    <property type="entry name" value="EGF_CA"/>
    <property type="match status" value="1"/>
</dbReference>
<dbReference type="AlphaFoldDB" id="H3B4V4"/>
<evidence type="ECO:0000256" key="1">
    <source>
        <dbReference type="ARBA" id="ARBA00004651"/>
    </source>
</evidence>
<dbReference type="OMA" id="GMVWCVC"/>
<keyword evidence="6" id="KW-0677">Repeat</keyword>
<keyword evidence="3 14" id="KW-0245">EGF-like domain</keyword>
<evidence type="ECO:0000259" key="16">
    <source>
        <dbReference type="PROSITE" id="PS50026"/>
    </source>
</evidence>
<dbReference type="SMART" id="SM00303">
    <property type="entry name" value="GPS"/>
    <property type="match status" value="1"/>
</dbReference>
<keyword evidence="9 15" id="KW-0472">Membrane</keyword>
<dbReference type="GO" id="GO:0007166">
    <property type="term" value="P:cell surface receptor signaling pathway"/>
    <property type="evidence" value="ECO:0007669"/>
    <property type="project" value="InterPro"/>
</dbReference>
<dbReference type="InterPro" id="IPR018097">
    <property type="entry name" value="EGF_Ca-bd_CS"/>
</dbReference>
<dbReference type="eggNOG" id="KOG4193">
    <property type="taxonomic scope" value="Eukaryota"/>
</dbReference>
<evidence type="ECO:0000313" key="19">
    <source>
        <dbReference type="Ensembl" id="ENSLACP00000016925.1"/>
    </source>
</evidence>
<evidence type="ECO:0000256" key="10">
    <source>
        <dbReference type="ARBA" id="ARBA00023157"/>
    </source>
</evidence>
<organism evidence="19 20">
    <name type="scientific">Latimeria chalumnae</name>
    <name type="common">Coelacanth</name>
    <dbReference type="NCBI Taxonomy" id="7897"/>
    <lineage>
        <taxon>Eukaryota</taxon>
        <taxon>Metazoa</taxon>
        <taxon>Chordata</taxon>
        <taxon>Craniata</taxon>
        <taxon>Vertebrata</taxon>
        <taxon>Euteleostomi</taxon>
        <taxon>Coelacanthiformes</taxon>
        <taxon>Coelacanthidae</taxon>
        <taxon>Latimeria</taxon>
    </lineage>
</organism>
<dbReference type="CDD" id="cd15438">
    <property type="entry name" value="7tmB2_CD97"/>
    <property type="match status" value="1"/>
</dbReference>
<keyword evidence="2" id="KW-1003">Cell membrane</keyword>
<dbReference type="Gene3D" id="1.20.1070.10">
    <property type="entry name" value="Rhodopsin 7-helix transmembrane proteins"/>
    <property type="match status" value="1"/>
</dbReference>
<dbReference type="GO" id="GO:0007189">
    <property type="term" value="P:adenylate cyclase-activating G protein-coupled receptor signaling pathway"/>
    <property type="evidence" value="ECO:0007669"/>
    <property type="project" value="TreeGrafter"/>
</dbReference>
<dbReference type="InterPro" id="IPR046338">
    <property type="entry name" value="GAIN_dom_sf"/>
</dbReference>
<evidence type="ECO:0000256" key="11">
    <source>
        <dbReference type="ARBA" id="ARBA00023170"/>
    </source>
</evidence>
<dbReference type="GO" id="GO:0004930">
    <property type="term" value="F:G protein-coupled receptor activity"/>
    <property type="evidence" value="ECO:0007669"/>
    <property type="project" value="UniProtKB-KW"/>
</dbReference>
<evidence type="ECO:0000256" key="12">
    <source>
        <dbReference type="ARBA" id="ARBA00023180"/>
    </source>
</evidence>
<dbReference type="GeneTree" id="ENSGT00940000160578"/>
<dbReference type="SUPFAM" id="SSF81321">
    <property type="entry name" value="Family A G protein-coupled receptor-like"/>
    <property type="match status" value="1"/>
</dbReference>
<sequence>DIDECKEIPSLCGPNANCTNAEGSYECFCQEGYFPSTGKTWETNLTQCTELKCREENNKTACRKDPYSLNCALENFTSVAANSCQEMKKNTTVDSTQLLQDILNTASDVVGRLQVPSGADKLKHVSNIMQTLEHTVDKMALKLKSGDTEISSKHMGLKVKVKRGEIPLHEEVEMSSINTTMKITWKAAAGENNKGFAFASLISYDNIESLMSGSFQESTFKEENRTLTLLTMNSKMVTVVVNNKNKSHLPEPVELQFSHFEVERYFSSFFLSLCAYWDMKLHSWSRKGCWKISTPFNKTHTTCKCDHLSSFAVLMAHYEIKQNSITLEVITKIGLTVSLFCLLLAIITFLFCRSLYGTRNTIHLHLCISLFLAYLIFLTGITQTNNKVGCAIVAGLLHFFFLASFCWMCLEGIQLYLMVVRVFDSQSLKKKYMIPFGYGIPLIIVAISAAVNSGGYGTDYSCWLSLKKEFLWSFLGPVCLIILVNSIFFIITVWKLAEKFSSLNPDLPKLRKLRAFTITAIAQLCILGCTWIFGIFQIEEGTLFISYLFTIFNCCQGIFIFILHCLLKKQAREEYHRCLYRICSLKKPVKYSEFSSYTASSSRSQSQLQRSKTTHETRI</sequence>
<feature type="transmembrane region" description="Helical" evidence="15">
    <location>
        <begin position="396"/>
        <end position="420"/>
    </location>
</feature>
<dbReference type="Gene3D" id="2.10.25.10">
    <property type="entry name" value="Laminin"/>
    <property type="match status" value="1"/>
</dbReference>
<keyword evidence="13" id="KW-0807">Transducer</keyword>
<feature type="transmembrane region" description="Helical" evidence="15">
    <location>
        <begin position="364"/>
        <end position="384"/>
    </location>
</feature>
<dbReference type="PROSITE" id="PS00010">
    <property type="entry name" value="ASX_HYDROXYL"/>
    <property type="match status" value="1"/>
</dbReference>
<evidence type="ECO:0000313" key="20">
    <source>
        <dbReference type="Proteomes" id="UP000008672"/>
    </source>
</evidence>
<keyword evidence="11" id="KW-0675">Receptor</keyword>
<comment type="caution">
    <text evidence="14">Lacks conserved residue(s) required for the propagation of feature annotation.</text>
</comment>
<dbReference type="InParanoid" id="H3B4V4"/>
<dbReference type="Bgee" id="ENSLACG00000014909">
    <property type="expression patterns" value="Expressed in post-anal tail muscle and 4 other cell types or tissues"/>
</dbReference>
<evidence type="ECO:0000259" key="18">
    <source>
        <dbReference type="PROSITE" id="PS50261"/>
    </source>
</evidence>
<keyword evidence="10" id="KW-1015">Disulfide bond</keyword>
<dbReference type="PANTHER" id="PTHR12011">
    <property type="entry name" value="ADHESION G-PROTEIN COUPLED RECEPTOR"/>
    <property type="match status" value="1"/>
</dbReference>
<dbReference type="InterPro" id="IPR000203">
    <property type="entry name" value="GPS"/>
</dbReference>
<keyword evidence="20" id="KW-1185">Reference proteome</keyword>
<dbReference type="STRING" id="7897.ENSLACP00000016925"/>
<evidence type="ECO:0000256" key="3">
    <source>
        <dbReference type="ARBA" id="ARBA00022536"/>
    </source>
</evidence>
<keyword evidence="7 15" id="KW-1133">Transmembrane helix</keyword>
<dbReference type="InterPro" id="IPR001881">
    <property type="entry name" value="EGF-like_Ca-bd_dom"/>
</dbReference>
<dbReference type="EMBL" id="AFYH01069189">
    <property type="status" value="NOT_ANNOTATED_CDS"/>
    <property type="molecule type" value="Genomic_DNA"/>
</dbReference>
<dbReference type="InterPro" id="IPR000742">
    <property type="entry name" value="EGF"/>
</dbReference>
<dbReference type="GO" id="GO:0005886">
    <property type="term" value="C:plasma membrane"/>
    <property type="evidence" value="ECO:0007669"/>
    <property type="project" value="UniProtKB-SubCell"/>
</dbReference>
<dbReference type="CDD" id="cd00054">
    <property type="entry name" value="EGF_CA"/>
    <property type="match status" value="1"/>
</dbReference>
<dbReference type="Gene3D" id="2.60.220.50">
    <property type="match status" value="1"/>
</dbReference>
<dbReference type="PROSITE" id="PS01187">
    <property type="entry name" value="EGF_CA"/>
    <property type="match status" value="1"/>
</dbReference>
<dbReference type="PROSITE" id="PS50026">
    <property type="entry name" value="EGF_3"/>
    <property type="match status" value="1"/>
</dbReference>
<feature type="transmembrane region" description="Helical" evidence="15">
    <location>
        <begin position="544"/>
        <end position="567"/>
    </location>
</feature>
<feature type="transmembrane region" description="Helical" evidence="15">
    <location>
        <begin position="471"/>
        <end position="494"/>
    </location>
</feature>
<dbReference type="PANTHER" id="PTHR12011:SF433">
    <property type="entry name" value="ADHESION G PROTEIN-COUPLED RECEPTOR E1-LIKE-RELATED"/>
    <property type="match status" value="1"/>
</dbReference>
<evidence type="ECO:0000256" key="4">
    <source>
        <dbReference type="ARBA" id="ARBA00022692"/>
    </source>
</evidence>
<keyword evidence="12" id="KW-0325">Glycoprotein</keyword>
<dbReference type="PRINTS" id="PR01128">
    <property type="entry name" value="EMR1HORMONER"/>
</dbReference>
<keyword evidence="4 15" id="KW-0812">Transmembrane</keyword>
<dbReference type="PRINTS" id="PR00249">
    <property type="entry name" value="GPCRSECRETIN"/>
</dbReference>
<reference evidence="19" key="2">
    <citation type="submission" date="2025-08" db="UniProtKB">
        <authorList>
            <consortium name="Ensembl"/>
        </authorList>
    </citation>
    <scope>IDENTIFICATION</scope>
</reference>
<dbReference type="SUPFAM" id="SSF57196">
    <property type="entry name" value="EGF/Laminin"/>
    <property type="match status" value="1"/>
</dbReference>
<gene>
    <name evidence="19" type="primary">ADGRE5</name>
    <name evidence="19" type="synonym">LOC102364880</name>
</gene>
<feature type="domain" description="GAIN-B" evidence="17">
    <location>
        <begin position="139"/>
        <end position="321"/>
    </location>
</feature>
<evidence type="ECO:0000256" key="14">
    <source>
        <dbReference type="PROSITE-ProRule" id="PRU00076"/>
    </source>
</evidence>
<dbReference type="InterPro" id="IPR000832">
    <property type="entry name" value="GPCR_2_secretin-like"/>
</dbReference>
<dbReference type="Pfam" id="PF00002">
    <property type="entry name" value="7tm_2"/>
    <property type="match status" value="1"/>
</dbReference>
<dbReference type="GO" id="GO:0005509">
    <property type="term" value="F:calcium ion binding"/>
    <property type="evidence" value="ECO:0007669"/>
    <property type="project" value="InterPro"/>
</dbReference>
<evidence type="ECO:0000256" key="8">
    <source>
        <dbReference type="ARBA" id="ARBA00023040"/>
    </source>
</evidence>
<feature type="transmembrane region" description="Helical" evidence="15">
    <location>
        <begin position="333"/>
        <end position="352"/>
    </location>
</feature>
<protein>
    <submittedName>
        <fullName evidence="19">Adhesion G protein-coupled receptor E5</fullName>
    </submittedName>
</protein>
<evidence type="ECO:0000256" key="6">
    <source>
        <dbReference type="ARBA" id="ARBA00022737"/>
    </source>
</evidence>
<dbReference type="Pfam" id="PF07645">
    <property type="entry name" value="EGF_CA"/>
    <property type="match status" value="1"/>
</dbReference>
<comment type="subcellular location">
    <subcellularLocation>
        <location evidence="1">Cell membrane</location>
        <topology evidence="1">Multi-pass membrane protein</topology>
    </subcellularLocation>
</comment>
<reference evidence="20" key="1">
    <citation type="submission" date="2011-08" db="EMBL/GenBank/DDBJ databases">
        <title>The draft genome of Latimeria chalumnae.</title>
        <authorList>
            <person name="Di Palma F."/>
            <person name="Alfoldi J."/>
            <person name="Johnson J."/>
            <person name="Berlin A."/>
            <person name="Gnerre S."/>
            <person name="Jaffe D."/>
            <person name="MacCallum I."/>
            <person name="Young S."/>
            <person name="Walker B.J."/>
            <person name="Lander E."/>
            <person name="Lindblad-Toh K."/>
        </authorList>
    </citation>
    <scope>NUCLEOTIDE SEQUENCE [LARGE SCALE GENOMIC DNA]</scope>
    <source>
        <strain evidence="20">Wild caught</strain>
    </source>
</reference>
<keyword evidence="8" id="KW-0297">G-protein coupled receptor</keyword>
<accession>H3B4V4</accession>
<dbReference type="Proteomes" id="UP000008672">
    <property type="component" value="Unassembled WGS sequence"/>
</dbReference>
<dbReference type="InterPro" id="IPR001740">
    <property type="entry name" value="GPCR_2_EMR1-like_rcpt"/>
</dbReference>
<reference evidence="19" key="3">
    <citation type="submission" date="2025-09" db="UniProtKB">
        <authorList>
            <consortium name="Ensembl"/>
        </authorList>
    </citation>
    <scope>IDENTIFICATION</scope>
</reference>
<proteinExistence type="predicted"/>
<evidence type="ECO:0000256" key="2">
    <source>
        <dbReference type="ARBA" id="ARBA00022475"/>
    </source>
</evidence>
<evidence type="ECO:0000256" key="9">
    <source>
        <dbReference type="ARBA" id="ARBA00023136"/>
    </source>
</evidence>
<feature type="transmembrane region" description="Helical" evidence="15">
    <location>
        <begin position="515"/>
        <end position="538"/>
    </location>
</feature>
<dbReference type="EMBL" id="AFYH01069190">
    <property type="status" value="NOT_ANNOTATED_CDS"/>
    <property type="molecule type" value="Genomic_DNA"/>
</dbReference>
<dbReference type="InterPro" id="IPR000152">
    <property type="entry name" value="EGF-type_Asp/Asn_hydroxyl_site"/>
</dbReference>
<dbReference type="Ensembl" id="ENSLACT00000017044.1">
    <property type="protein sequence ID" value="ENSLACP00000016925.1"/>
    <property type="gene ID" value="ENSLACG00000014909.1"/>
</dbReference>
<dbReference type="FunFam" id="1.20.1070.10:FF:000136">
    <property type="entry name" value="Adhesion G protein-coupled receptor E5"/>
    <property type="match status" value="1"/>
</dbReference>
<dbReference type="FunCoup" id="H3B4V4">
    <property type="interactions" value="833"/>
</dbReference>
<dbReference type="InterPro" id="IPR057244">
    <property type="entry name" value="GAIN_B"/>
</dbReference>
<dbReference type="InterPro" id="IPR049883">
    <property type="entry name" value="NOTCH1_EGF-like"/>
</dbReference>
<dbReference type="InterPro" id="IPR017981">
    <property type="entry name" value="GPCR_2-like_7TM"/>
</dbReference>
<dbReference type="Pfam" id="PF01825">
    <property type="entry name" value="GPS"/>
    <property type="match status" value="1"/>
</dbReference>
<feature type="domain" description="EGF-like" evidence="16">
    <location>
        <begin position="1"/>
        <end position="39"/>
    </location>
</feature>
<evidence type="ECO:0000256" key="5">
    <source>
        <dbReference type="ARBA" id="ARBA00022729"/>
    </source>
</evidence>
<dbReference type="EMBL" id="AFYH01069188">
    <property type="status" value="NOT_ANNOTATED_CDS"/>
    <property type="molecule type" value="Genomic_DNA"/>
</dbReference>
<name>H3B4V4_LATCH</name>
<dbReference type="FunFam" id="2.10.25.10:FF:000017">
    <property type="entry name" value="latent-transforming growth factor beta-binding protein 4 isoform X1"/>
    <property type="match status" value="1"/>
</dbReference>
<dbReference type="PROSITE" id="PS50221">
    <property type="entry name" value="GAIN_B"/>
    <property type="match status" value="1"/>
</dbReference>
<evidence type="ECO:0000256" key="7">
    <source>
        <dbReference type="ARBA" id="ARBA00022989"/>
    </source>
</evidence>
<feature type="domain" description="G-protein coupled receptors family 2 profile 2" evidence="18">
    <location>
        <begin position="327"/>
        <end position="568"/>
    </location>
</feature>
<evidence type="ECO:0000256" key="13">
    <source>
        <dbReference type="ARBA" id="ARBA00023224"/>
    </source>
</evidence>